<dbReference type="GO" id="GO:0009401">
    <property type="term" value="P:phosphoenolpyruvate-dependent sugar phosphotransferase system"/>
    <property type="evidence" value="ECO:0007669"/>
    <property type="project" value="InterPro"/>
</dbReference>
<evidence type="ECO:0000313" key="8">
    <source>
        <dbReference type="EMBL" id="CBA60307.1"/>
    </source>
</evidence>
<keyword evidence="2" id="KW-0805">Transcription regulation</keyword>
<evidence type="ECO:0000256" key="4">
    <source>
        <dbReference type="ARBA" id="ARBA00023163"/>
    </source>
</evidence>
<dbReference type="Gene3D" id="1.10.10.10">
    <property type="entry name" value="Winged helix-like DNA-binding domain superfamily/Winged helix DNA-binding domain"/>
    <property type="match status" value="1"/>
</dbReference>
<dbReference type="InterPro" id="IPR013011">
    <property type="entry name" value="PTS_EIIB_2"/>
</dbReference>
<dbReference type="Gene3D" id="3.40.50.2300">
    <property type="match status" value="1"/>
</dbReference>
<dbReference type="InterPro" id="IPR013196">
    <property type="entry name" value="HTH_11"/>
</dbReference>
<dbReference type="InterPro" id="IPR036634">
    <property type="entry name" value="PRD_sf"/>
</dbReference>
<evidence type="ECO:0000256" key="2">
    <source>
        <dbReference type="ARBA" id="ARBA00023015"/>
    </source>
</evidence>
<dbReference type="AlphaFoldDB" id="A0A0H3N2X4"/>
<dbReference type="RefSeq" id="WP_012815966.1">
    <property type="nucleotide sequence ID" value="NC_013315.1"/>
</dbReference>
<dbReference type="Proteomes" id="UP000002068">
    <property type="component" value="Chromosome"/>
</dbReference>
<dbReference type="CDD" id="cd05568">
    <property type="entry name" value="PTS_IIB_bgl_like"/>
    <property type="match status" value="1"/>
</dbReference>
<dbReference type="Gene3D" id="1.10.1790.10">
    <property type="entry name" value="PRD domain"/>
    <property type="match status" value="1"/>
</dbReference>
<name>A0A0H3N2X4_CLODC</name>
<dbReference type="PROSITE" id="PS51372">
    <property type="entry name" value="PRD_2"/>
    <property type="match status" value="1"/>
</dbReference>
<evidence type="ECO:0000259" key="7">
    <source>
        <dbReference type="PROSITE" id="PS51372"/>
    </source>
</evidence>
<feature type="domain" description="PTS EIIA type-2" evidence="5">
    <location>
        <begin position="499"/>
        <end position="637"/>
    </location>
</feature>
<dbReference type="InterPro" id="IPR002178">
    <property type="entry name" value="PTS_EIIA_type-2_dom"/>
</dbReference>
<dbReference type="PROSITE" id="PS51094">
    <property type="entry name" value="PTS_EIIA_TYPE_2"/>
    <property type="match status" value="1"/>
</dbReference>
<dbReference type="EMBL" id="FN538970">
    <property type="protein sequence ID" value="CBA60307.1"/>
    <property type="molecule type" value="Genomic_DNA"/>
</dbReference>
<sequence length="637" mass="74904">MICLNKRQENLLTTLLLKEEFINVNKIANDFECSERTIRNDCKYIDEWLSTFCNAYIKRKPNIGIKFSGDGTDKILVNQKLRGEVKRVNSELHKQVEILNLLLCNNKKVTLNDLSNKLYINKNIVREEISKLSVALNNYNLNVSTKKGSGIYIEGDEKDIRIMLVSFLFKYIDKYRLNIDEIEYFHIVDIIIVKNIMLTIEEDMDIRLTDISFKQLMLFLLINIIRIRLGNSLKVSNTKKELKLKMLILDIEDELKSNLSIVLNYEEKLFIESLILGMNKQINSNNIKKSLYLNEELASYTKKIINLVSEESGINFNNDILLYEQLICHLNVTMHQMKSNVYLENPLLDNIKTKFCFLFTVISSSIEIELKGKQITEDEIGYLTLHFQTSLERKYSKRESNKKASIVCPFSFGVSMLLKVKIEKRFDNIKIIETLREEDLKRDNFNKTIDFIIAFQEYENIQKPIFITTPLFTDEDENKLKEFTNKIKEKDTSYKLMNRLMMSDYLIRELEHDDIYEAITYLTNLLIEKHYAEKEYLQSIITREKSYPTNVGKGILFPHGDMKYIKQSVLCFARLKTPIKIRNGKDIKIILLLAYKKDDDRKVFRELFKEISNLTEDENMLDILSKCDIEKVKDILI</sequence>
<feature type="domain" description="PTS EIIB type-2" evidence="6">
    <location>
        <begin position="402"/>
        <end position="492"/>
    </location>
</feature>
<evidence type="ECO:0000256" key="1">
    <source>
        <dbReference type="ARBA" id="ARBA00022737"/>
    </source>
</evidence>
<dbReference type="InterPro" id="IPR007737">
    <property type="entry name" value="Mga_HTH"/>
</dbReference>
<dbReference type="SUPFAM" id="SSF55804">
    <property type="entry name" value="Phoshotransferase/anion transport protein"/>
    <property type="match status" value="1"/>
</dbReference>
<evidence type="ECO:0000256" key="3">
    <source>
        <dbReference type="ARBA" id="ARBA00023159"/>
    </source>
</evidence>
<dbReference type="InterPro" id="IPR011608">
    <property type="entry name" value="PRD"/>
</dbReference>
<organism evidence="8 9">
    <name type="scientific">Clostridioides difficile (strain CD196)</name>
    <name type="common">Peptoclostridium difficile</name>
    <dbReference type="NCBI Taxonomy" id="645462"/>
    <lineage>
        <taxon>Bacteria</taxon>
        <taxon>Bacillati</taxon>
        <taxon>Bacillota</taxon>
        <taxon>Clostridia</taxon>
        <taxon>Peptostreptococcales</taxon>
        <taxon>Peptostreptococcaceae</taxon>
        <taxon>Clostridioides</taxon>
    </lineage>
</organism>
<keyword evidence="1" id="KW-0677">Repeat</keyword>
<protein>
    <submittedName>
        <fullName evidence="8">Transcription antiterminator</fullName>
    </submittedName>
</protein>
<evidence type="ECO:0000259" key="5">
    <source>
        <dbReference type="PROSITE" id="PS51094"/>
    </source>
</evidence>
<dbReference type="GO" id="GO:0008982">
    <property type="term" value="F:protein-N(PI)-phosphohistidine-sugar phosphotransferase activity"/>
    <property type="evidence" value="ECO:0007669"/>
    <property type="project" value="InterPro"/>
</dbReference>
<dbReference type="PANTHER" id="PTHR30185:SF12">
    <property type="entry name" value="TRANSCRIPTIONAL REGULATOR MANR"/>
    <property type="match status" value="1"/>
</dbReference>
<dbReference type="InterPro" id="IPR016152">
    <property type="entry name" value="PTrfase/Anion_transptr"/>
</dbReference>
<accession>A0A0H3N2X4</accession>
<dbReference type="GO" id="GO:0006355">
    <property type="term" value="P:regulation of DNA-templated transcription"/>
    <property type="evidence" value="ECO:0007669"/>
    <property type="project" value="InterPro"/>
</dbReference>
<dbReference type="KEGG" id="cdc:CD196_0146"/>
<keyword evidence="3" id="KW-0010">Activator</keyword>
<evidence type="ECO:0000259" key="6">
    <source>
        <dbReference type="PROSITE" id="PS51099"/>
    </source>
</evidence>
<keyword evidence="4" id="KW-0804">Transcription</keyword>
<dbReference type="InterPro" id="IPR050661">
    <property type="entry name" value="BglG_antiterminators"/>
</dbReference>
<dbReference type="PANTHER" id="PTHR30185">
    <property type="entry name" value="CRYPTIC BETA-GLUCOSIDE BGL OPERON ANTITERMINATOR"/>
    <property type="match status" value="1"/>
</dbReference>
<dbReference type="Pfam" id="PF00874">
    <property type="entry name" value="PRD"/>
    <property type="match status" value="1"/>
</dbReference>
<gene>
    <name evidence="8" type="ordered locus">CD196_0146</name>
</gene>
<dbReference type="Pfam" id="PF08279">
    <property type="entry name" value="HTH_11"/>
    <property type="match status" value="1"/>
</dbReference>
<dbReference type="Pfam" id="PF05043">
    <property type="entry name" value="Mga"/>
    <property type="match status" value="1"/>
</dbReference>
<dbReference type="SUPFAM" id="SSF63520">
    <property type="entry name" value="PTS-regulatory domain, PRD"/>
    <property type="match status" value="1"/>
</dbReference>
<dbReference type="Gene3D" id="3.40.930.10">
    <property type="entry name" value="Mannitol-specific EII, Chain A"/>
    <property type="match status" value="1"/>
</dbReference>
<reference evidence="8 9" key="1">
    <citation type="journal article" date="2009" name="Genome Biol.">
        <title>Comparative genome and phenotypic analysis of Clostridium difficile 027 strains provides insight into the evolution of a hypervirulent bacterium.</title>
        <authorList>
            <person name="Stabler R.A."/>
            <person name="He M."/>
            <person name="Dawson L."/>
            <person name="Martin M."/>
            <person name="Valiente E."/>
            <person name="Corton C."/>
            <person name="Lawley T.D."/>
            <person name="Sebaihia M."/>
            <person name="Quail M.A."/>
            <person name="Rose G."/>
            <person name="Gerding D.N."/>
            <person name="Gibert M."/>
            <person name="Popoff M.R."/>
            <person name="Parkhill J."/>
            <person name="Dougan G."/>
            <person name="Wren B.W."/>
        </authorList>
    </citation>
    <scope>NUCLEOTIDE SEQUENCE [LARGE SCALE GENOMIC DNA]</scope>
    <source>
        <strain evidence="8 9">CD196</strain>
    </source>
</reference>
<evidence type="ECO:0000313" key="9">
    <source>
        <dbReference type="Proteomes" id="UP000002068"/>
    </source>
</evidence>
<dbReference type="Pfam" id="PF00359">
    <property type="entry name" value="PTS_EIIA_2"/>
    <property type="match status" value="1"/>
</dbReference>
<dbReference type="InterPro" id="IPR036388">
    <property type="entry name" value="WH-like_DNA-bd_sf"/>
</dbReference>
<proteinExistence type="predicted"/>
<dbReference type="PROSITE" id="PS51099">
    <property type="entry name" value="PTS_EIIB_TYPE_2"/>
    <property type="match status" value="1"/>
</dbReference>
<dbReference type="HOGENOM" id="CLU_013442_5_1_9"/>
<feature type="domain" description="PRD" evidence="7">
    <location>
        <begin position="292"/>
        <end position="397"/>
    </location>
</feature>